<name>A0A937K0W5_9BACT</name>
<evidence type="ECO:0000259" key="2">
    <source>
        <dbReference type="Pfam" id="PF13548"/>
    </source>
</evidence>
<organism evidence="3 4">
    <name type="scientific">Fulvivirga sediminis</name>
    <dbReference type="NCBI Taxonomy" id="2803949"/>
    <lineage>
        <taxon>Bacteria</taxon>
        <taxon>Pseudomonadati</taxon>
        <taxon>Bacteroidota</taxon>
        <taxon>Cytophagia</taxon>
        <taxon>Cytophagales</taxon>
        <taxon>Fulvivirgaceae</taxon>
        <taxon>Fulvivirga</taxon>
    </lineage>
</organism>
<evidence type="ECO:0000313" key="4">
    <source>
        <dbReference type="Proteomes" id="UP000659388"/>
    </source>
</evidence>
<comment type="caution">
    <text evidence="3">The sequence shown here is derived from an EMBL/GenBank/DDBJ whole genome shotgun (WGS) entry which is preliminary data.</text>
</comment>
<protein>
    <submittedName>
        <fullName evidence="3">DUF4126 family protein</fullName>
    </submittedName>
</protein>
<dbReference type="Proteomes" id="UP000659388">
    <property type="component" value="Unassembled WGS sequence"/>
</dbReference>
<feature type="transmembrane region" description="Helical" evidence="1">
    <location>
        <begin position="97"/>
        <end position="119"/>
    </location>
</feature>
<sequence>MISVLTKTIGLGAVTGLRSMLGPAMLCFYLNREPQSFKRRALKLSSLQKVTTVMAVGELIGDKLPFAPDRVNPTALAGRALMGALVGAILFKDGGKSAYRGGIIGGVTAMLAAGVGYYLRKKVGQATEIEDPYLGAAEDLIAIGSGFTMVTY</sequence>
<keyword evidence="1" id="KW-0472">Membrane</keyword>
<dbReference type="EMBL" id="JAESIY010000010">
    <property type="protein sequence ID" value="MBL3658014.1"/>
    <property type="molecule type" value="Genomic_DNA"/>
</dbReference>
<evidence type="ECO:0000313" key="3">
    <source>
        <dbReference type="EMBL" id="MBL3658014.1"/>
    </source>
</evidence>
<dbReference type="InterPro" id="IPR025196">
    <property type="entry name" value="DUF4126"/>
</dbReference>
<dbReference type="RefSeq" id="WP_202245807.1">
    <property type="nucleotide sequence ID" value="NZ_JAESIY010000010.1"/>
</dbReference>
<proteinExistence type="predicted"/>
<reference evidence="3" key="1">
    <citation type="submission" date="2021-01" db="EMBL/GenBank/DDBJ databases">
        <title>Fulvivirga kasyanovii gen. nov., sp nov., a novel member of the phylum Bacteroidetes isolated from seawater in a mussel farm.</title>
        <authorList>
            <person name="Zhao L.-H."/>
            <person name="Wang Z.-J."/>
        </authorList>
    </citation>
    <scope>NUCLEOTIDE SEQUENCE</scope>
    <source>
        <strain evidence="3">2943</strain>
    </source>
</reference>
<feature type="domain" description="DUF4126" evidence="2">
    <location>
        <begin position="8"/>
        <end position="147"/>
    </location>
</feature>
<keyword evidence="1" id="KW-0812">Transmembrane</keyword>
<keyword evidence="1" id="KW-1133">Transmembrane helix</keyword>
<gene>
    <name evidence="3" type="ORF">JL102_17820</name>
</gene>
<accession>A0A937K0W5</accession>
<dbReference type="Pfam" id="PF13548">
    <property type="entry name" value="DUF4126"/>
    <property type="match status" value="1"/>
</dbReference>
<evidence type="ECO:0000256" key="1">
    <source>
        <dbReference type="SAM" id="Phobius"/>
    </source>
</evidence>
<dbReference type="AlphaFoldDB" id="A0A937K0W5"/>
<keyword evidence="4" id="KW-1185">Reference proteome</keyword>